<dbReference type="SUPFAM" id="SSF53790">
    <property type="entry name" value="Tetrapyrrole methylase"/>
    <property type="match status" value="1"/>
</dbReference>
<dbReference type="PANTHER" id="PTHR46111">
    <property type="entry name" value="RIBOSOMAL RNA SMALL SUBUNIT METHYLTRANSFERASE I"/>
    <property type="match status" value="1"/>
</dbReference>
<protein>
    <recommendedName>
        <fullName evidence="6">Ribosomal RNA small subunit methyltransferase I</fullName>
        <ecNumber evidence="6">2.1.1.198</ecNumber>
    </recommendedName>
    <alternativeName>
        <fullName evidence="6">16S rRNA 2'-O-ribose C1402 methyltransferase</fullName>
    </alternativeName>
    <alternativeName>
        <fullName evidence="6">rRNA (cytidine-2'-O-)-methyltransferase RsmI</fullName>
    </alternativeName>
</protein>
<dbReference type="Proteomes" id="UP000011663">
    <property type="component" value="Unassembled WGS sequence"/>
</dbReference>
<dbReference type="Gene3D" id="3.40.1010.10">
    <property type="entry name" value="Cobalt-precorrin-4 Transmethylase, Domain 1"/>
    <property type="match status" value="1"/>
</dbReference>
<dbReference type="GO" id="GO:0005737">
    <property type="term" value="C:cytoplasm"/>
    <property type="evidence" value="ECO:0007669"/>
    <property type="project" value="UniProtKB-SubCell"/>
</dbReference>
<dbReference type="OrthoDB" id="9809084at2"/>
<dbReference type="HAMAP" id="MF_01877">
    <property type="entry name" value="16SrRNA_methyltr_I"/>
    <property type="match status" value="1"/>
</dbReference>
<keyword evidence="5 6" id="KW-0949">S-adenosyl-L-methionine</keyword>
<dbReference type="PROSITE" id="PS01296">
    <property type="entry name" value="RSMI"/>
    <property type="match status" value="1"/>
</dbReference>
<dbReference type="Pfam" id="PF00590">
    <property type="entry name" value="TP_methylase"/>
    <property type="match status" value="1"/>
</dbReference>
<dbReference type="STRING" id="1289135.A966_01626"/>
<dbReference type="FunFam" id="3.40.1010.10:FF:000007">
    <property type="entry name" value="Ribosomal RNA small subunit methyltransferase I"/>
    <property type="match status" value="1"/>
</dbReference>
<dbReference type="NCBIfam" id="TIGR00096">
    <property type="entry name" value="16S rRNA (cytidine(1402)-2'-O)-methyltransferase"/>
    <property type="match status" value="1"/>
</dbReference>
<evidence type="ECO:0000256" key="5">
    <source>
        <dbReference type="ARBA" id="ARBA00022691"/>
    </source>
</evidence>
<dbReference type="EMBL" id="ALNZ01000007">
    <property type="protein sequence ID" value="EKV58204.1"/>
    <property type="molecule type" value="Genomic_DNA"/>
</dbReference>
<proteinExistence type="inferred from homology"/>
<keyword evidence="2 6" id="KW-0698">rRNA processing</keyword>
<keyword evidence="4 6" id="KW-0808">Transferase</keyword>
<comment type="function">
    <text evidence="6">Catalyzes the 2'-O-methylation of the ribose of cytidine 1402 (C1402) in 16S rRNA.</text>
</comment>
<gene>
    <name evidence="6" type="primary">rsmI</name>
    <name evidence="8" type="ORF">A966_01626</name>
</gene>
<dbReference type="EC" id="2.1.1.198" evidence="6"/>
<comment type="caution">
    <text evidence="8">The sequence shown here is derived from an EMBL/GenBank/DDBJ whole genome shotgun (WGS) entry which is preliminary data.</text>
</comment>
<dbReference type="RefSeq" id="WP_008721668.1">
    <property type="nucleotide sequence ID" value="NZ_JH994110.1"/>
</dbReference>
<dbReference type="Gene3D" id="3.30.950.10">
    <property type="entry name" value="Methyltransferase, Cobalt-precorrin-4 Transmethylase, Domain 2"/>
    <property type="match status" value="1"/>
</dbReference>
<dbReference type="InterPro" id="IPR014777">
    <property type="entry name" value="4pyrrole_Mease_sub1"/>
</dbReference>
<dbReference type="InterPro" id="IPR014776">
    <property type="entry name" value="4pyrrole_Mease_sub2"/>
</dbReference>
<evidence type="ECO:0000313" key="9">
    <source>
        <dbReference type="Proteomes" id="UP000011663"/>
    </source>
</evidence>
<keyword evidence="1 6" id="KW-0963">Cytoplasm</keyword>
<dbReference type="InterPro" id="IPR018063">
    <property type="entry name" value="SAM_MeTrfase_RsmI_CS"/>
</dbReference>
<evidence type="ECO:0000256" key="3">
    <source>
        <dbReference type="ARBA" id="ARBA00022603"/>
    </source>
</evidence>
<comment type="subcellular location">
    <subcellularLocation>
        <location evidence="6">Cytoplasm</location>
    </subcellularLocation>
</comment>
<reference evidence="8 9" key="1">
    <citation type="submission" date="2012-07" db="EMBL/GenBank/DDBJ databases">
        <title>Genome sequence of Brachyspira sp. 30446, isolated from a pig with mucohaemorrhagic colitis.</title>
        <authorList>
            <person name="Rubin J.E."/>
            <person name="Fernando C."/>
            <person name="Harding J.C.S."/>
            <person name="Hill J.E."/>
        </authorList>
    </citation>
    <scope>NUCLEOTIDE SEQUENCE [LARGE SCALE GENOMIC DNA]</scope>
    <source>
        <strain evidence="8 9">30446</strain>
    </source>
</reference>
<comment type="similarity">
    <text evidence="6">Belongs to the methyltransferase superfamily. RsmI family.</text>
</comment>
<evidence type="ECO:0000256" key="4">
    <source>
        <dbReference type="ARBA" id="ARBA00022679"/>
    </source>
</evidence>
<name>A0A2U4FF64_9SPIR</name>
<evidence type="ECO:0000256" key="6">
    <source>
        <dbReference type="HAMAP-Rule" id="MF_01877"/>
    </source>
</evidence>
<dbReference type="PANTHER" id="PTHR46111:SF1">
    <property type="entry name" value="RIBOSOMAL RNA SMALL SUBUNIT METHYLTRANSFERASE I"/>
    <property type="match status" value="1"/>
</dbReference>
<evidence type="ECO:0000256" key="2">
    <source>
        <dbReference type="ARBA" id="ARBA00022552"/>
    </source>
</evidence>
<accession>A0A2U4FF64</accession>
<sequence length="274" mass="30780">MINNDDIKTDEEFVEEIINHGNNKNIVENGVIYVVATPIGNMEDITIRALKILRNVDFILAEDTRVALKLLNFYNIKNKLFSYHSHSSEYRINEYINEILNGNSAAIVSDAGTPCISDPGVSIIKLAIEKNIKIVPVGGISAFTSLLSVSGISGNTLFVGFLSNKSGKRRNQLKELYNNQKTIIVIYESVYRVKECIEDIVNIFGEKTDIVIGREITKQFEQIIRSEAKNILDFFIDGSILTKGEFCIIIDNRKSKVCKANAENNLCKESDYDN</sequence>
<evidence type="ECO:0000313" key="8">
    <source>
        <dbReference type="EMBL" id="EKV58204.1"/>
    </source>
</evidence>
<dbReference type="InterPro" id="IPR000878">
    <property type="entry name" value="4pyrrol_Mease"/>
</dbReference>
<keyword evidence="3 6" id="KW-0489">Methyltransferase</keyword>
<dbReference type="GO" id="GO:0070677">
    <property type="term" value="F:rRNA (cytosine-2'-O-)-methyltransferase activity"/>
    <property type="evidence" value="ECO:0007669"/>
    <property type="project" value="UniProtKB-UniRule"/>
</dbReference>
<dbReference type="InterPro" id="IPR035996">
    <property type="entry name" value="4pyrrol_Methylase_sf"/>
</dbReference>
<dbReference type="PIRSF" id="PIRSF005917">
    <property type="entry name" value="MTase_YraL"/>
    <property type="match status" value="1"/>
</dbReference>
<feature type="domain" description="Tetrapyrrole methylase" evidence="7">
    <location>
        <begin position="32"/>
        <end position="230"/>
    </location>
</feature>
<evidence type="ECO:0000256" key="1">
    <source>
        <dbReference type="ARBA" id="ARBA00022490"/>
    </source>
</evidence>
<comment type="catalytic activity">
    <reaction evidence="6">
        <text>cytidine(1402) in 16S rRNA + S-adenosyl-L-methionine = 2'-O-methylcytidine(1402) in 16S rRNA + S-adenosyl-L-homocysteine + H(+)</text>
        <dbReference type="Rhea" id="RHEA:42924"/>
        <dbReference type="Rhea" id="RHEA-COMP:10285"/>
        <dbReference type="Rhea" id="RHEA-COMP:10286"/>
        <dbReference type="ChEBI" id="CHEBI:15378"/>
        <dbReference type="ChEBI" id="CHEBI:57856"/>
        <dbReference type="ChEBI" id="CHEBI:59789"/>
        <dbReference type="ChEBI" id="CHEBI:74495"/>
        <dbReference type="ChEBI" id="CHEBI:82748"/>
        <dbReference type="EC" id="2.1.1.198"/>
    </reaction>
</comment>
<organism evidence="8 9">
    <name type="scientific">Brachyspira hampsonii 30446</name>
    <dbReference type="NCBI Taxonomy" id="1289135"/>
    <lineage>
        <taxon>Bacteria</taxon>
        <taxon>Pseudomonadati</taxon>
        <taxon>Spirochaetota</taxon>
        <taxon>Spirochaetia</taxon>
        <taxon>Brachyspirales</taxon>
        <taxon>Brachyspiraceae</taxon>
        <taxon>Brachyspira</taxon>
    </lineage>
</organism>
<dbReference type="AlphaFoldDB" id="A0A2U4FF64"/>
<dbReference type="GeneID" id="66486795"/>
<evidence type="ECO:0000259" key="7">
    <source>
        <dbReference type="Pfam" id="PF00590"/>
    </source>
</evidence>
<dbReference type="InterPro" id="IPR008189">
    <property type="entry name" value="rRNA_ssu_MeTfrase_I"/>
</dbReference>
<dbReference type="CDD" id="cd11648">
    <property type="entry name" value="RsmI"/>
    <property type="match status" value="1"/>
</dbReference>